<sequence>MGQRASLIVCDPVAAAQVASKVAVFWIHKRVVTRCNRTFVGIWEHYSTPTAERLDSKEEIFAFDLLDSRNASTTPTFILGNDDFGRHELRVAGMVESELVGRTSRLGQYRRVIAHKSSQKILQEHFETRQMFGVKRNDLSELGWVSGGRDKILLVIMGGKQKSLEVRRRVQEIETKWTDEWLGGGECSKSSQLNEQTTGEDGGVAEGYDERPSSGATNTAGIWERANGREMLNAIDRDQYGSVEISSYRPYL</sequence>
<dbReference type="EMBL" id="CAJVPT010019378">
    <property type="protein sequence ID" value="CAG8640655.1"/>
    <property type="molecule type" value="Genomic_DNA"/>
</dbReference>
<proteinExistence type="predicted"/>
<protein>
    <submittedName>
        <fullName evidence="1">10684_t:CDS:1</fullName>
    </submittedName>
</protein>
<organism evidence="1 2">
    <name type="scientific">Acaulospora colombiana</name>
    <dbReference type="NCBI Taxonomy" id="27376"/>
    <lineage>
        <taxon>Eukaryota</taxon>
        <taxon>Fungi</taxon>
        <taxon>Fungi incertae sedis</taxon>
        <taxon>Mucoromycota</taxon>
        <taxon>Glomeromycotina</taxon>
        <taxon>Glomeromycetes</taxon>
        <taxon>Diversisporales</taxon>
        <taxon>Acaulosporaceae</taxon>
        <taxon>Acaulospora</taxon>
    </lineage>
</organism>
<evidence type="ECO:0000313" key="2">
    <source>
        <dbReference type="Proteomes" id="UP000789525"/>
    </source>
</evidence>
<accession>A0ACA9NBU9</accession>
<dbReference type="Proteomes" id="UP000789525">
    <property type="component" value="Unassembled WGS sequence"/>
</dbReference>
<comment type="caution">
    <text evidence="1">The sequence shown here is derived from an EMBL/GenBank/DDBJ whole genome shotgun (WGS) entry which is preliminary data.</text>
</comment>
<gene>
    <name evidence="1" type="ORF">ACOLOM_LOCUS7929</name>
</gene>
<keyword evidence="2" id="KW-1185">Reference proteome</keyword>
<feature type="non-terminal residue" evidence="1">
    <location>
        <position position="252"/>
    </location>
</feature>
<reference evidence="1" key="1">
    <citation type="submission" date="2021-06" db="EMBL/GenBank/DDBJ databases">
        <authorList>
            <person name="Kallberg Y."/>
            <person name="Tangrot J."/>
            <person name="Rosling A."/>
        </authorList>
    </citation>
    <scope>NUCLEOTIDE SEQUENCE</scope>
    <source>
        <strain evidence="1">CL356</strain>
    </source>
</reference>
<evidence type="ECO:0000313" key="1">
    <source>
        <dbReference type="EMBL" id="CAG8640655.1"/>
    </source>
</evidence>
<name>A0ACA9NBU9_9GLOM</name>